<dbReference type="AlphaFoldDB" id="A0A8T0RLK6"/>
<proteinExistence type="predicted"/>
<protein>
    <submittedName>
        <fullName evidence="2">Uncharacterized protein</fullName>
    </submittedName>
</protein>
<comment type="caution">
    <text evidence="2">The sequence shown here is derived from an EMBL/GenBank/DDBJ whole genome shotgun (WGS) entry which is preliminary data.</text>
</comment>
<evidence type="ECO:0000313" key="3">
    <source>
        <dbReference type="Proteomes" id="UP000823388"/>
    </source>
</evidence>
<feature type="compositionally biased region" description="Low complexity" evidence="1">
    <location>
        <begin position="104"/>
        <end position="116"/>
    </location>
</feature>
<feature type="region of interest" description="Disordered" evidence="1">
    <location>
        <begin position="78"/>
        <end position="117"/>
    </location>
</feature>
<sequence>MEWCPRVLGWLLAEELAAGNDEDVPAAQREPAARIVAMERCFARMDVEVTSAGERTSCRAQRAEQIEAALPVSRSSAVGCAKTGAGSGLPAARTSRSGRRRRSGSPSPCSDSPLLGLLGGSSRGGGGHVARLRRVVLLGAGIAAAGAGEGRRGGLPVGVERQGLLRLLCHTPPWAATWLSQRQSRRAA</sequence>
<organism evidence="2 3">
    <name type="scientific">Panicum virgatum</name>
    <name type="common">Blackwell switchgrass</name>
    <dbReference type="NCBI Taxonomy" id="38727"/>
    <lineage>
        <taxon>Eukaryota</taxon>
        <taxon>Viridiplantae</taxon>
        <taxon>Streptophyta</taxon>
        <taxon>Embryophyta</taxon>
        <taxon>Tracheophyta</taxon>
        <taxon>Spermatophyta</taxon>
        <taxon>Magnoliopsida</taxon>
        <taxon>Liliopsida</taxon>
        <taxon>Poales</taxon>
        <taxon>Poaceae</taxon>
        <taxon>PACMAD clade</taxon>
        <taxon>Panicoideae</taxon>
        <taxon>Panicodae</taxon>
        <taxon>Paniceae</taxon>
        <taxon>Panicinae</taxon>
        <taxon>Panicum</taxon>
        <taxon>Panicum sect. Hiantes</taxon>
    </lineage>
</organism>
<dbReference type="Proteomes" id="UP000823388">
    <property type="component" value="Chromosome 5N"/>
</dbReference>
<keyword evidence="3" id="KW-1185">Reference proteome</keyword>
<dbReference type="EMBL" id="CM029046">
    <property type="protein sequence ID" value="KAG2586887.1"/>
    <property type="molecule type" value="Genomic_DNA"/>
</dbReference>
<evidence type="ECO:0000256" key="1">
    <source>
        <dbReference type="SAM" id="MobiDB-lite"/>
    </source>
</evidence>
<gene>
    <name evidence="2" type="ORF">PVAP13_5NG087281</name>
</gene>
<reference evidence="2" key="1">
    <citation type="submission" date="2020-05" db="EMBL/GenBank/DDBJ databases">
        <title>WGS assembly of Panicum virgatum.</title>
        <authorList>
            <person name="Lovell J.T."/>
            <person name="Jenkins J."/>
            <person name="Shu S."/>
            <person name="Juenger T.E."/>
            <person name="Schmutz J."/>
        </authorList>
    </citation>
    <scope>NUCLEOTIDE SEQUENCE</scope>
    <source>
        <strain evidence="2">AP13</strain>
    </source>
</reference>
<accession>A0A8T0RLK6</accession>
<name>A0A8T0RLK6_PANVG</name>
<evidence type="ECO:0000313" key="2">
    <source>
        <dbReference type="EMBL" id="KAG2586887.1"/>
    </source>
</evidence>